<gene>
    <name evidence="2" type="ORF">HMPREF9623_02064</name>
</gene>
<dbReference type="SUPFAM" id="SSF55729">
    <property type="entry name" value="Acyl-CoA N-acyltransferases (Nat)"/>
    <property type="match status" value="2"/>
</dbReference>
<dbReference type="EMBL" id="AGEL01000016">
    <property type="protein sequence ID" value="EHO15583.1"/>
    <property type="molecule type" value="Genomic_DNA"/>
</dbReference>
<dbReference type="Proteomes" id="UP000018466">
    <property type="component" value="Unassembled WGS sequence"/>
</dbReference>
<keyword evidence="3" id="KW-1185">Reference proteome</keyword>
<dbReference type="RefSeq" id="WP_009533870.1">
    <property type="nucleotide sequence ID" value="NZ_JH590865.1"/>
</dbReference>
<sequence>MDCKKESQPEFHHFHAGDVARYAKFYELRSNLTSDSTPLESFLWRKYFDARAAVLRDGERELGLLWLYGTEDEPYAAMPLAREEDLPACFAALQRYFREVLKKPLIVKLADEGAVRALQLPEDQYLVEEEENAADYLYDGNALRALSGRKLHKKKNHYNNFIKNYGERYTYRPLEPGDHEAVLRFLEKWRDGKGDEVEDHLDREVEGIHDLLNHGEELDLGKSVSTGAILIDGELAAFSVGSLNRRDNMAVIHIEKANPEIDGLYQAINKEFLCHAFPEAAIINREDDVGLEGLRKSKQSYYPCGFAKKYLILERKGADLSDRQIQAEMQY</sequence>
<protein>
    <recommendedName>
        <fullName evidence="1">Phosphatidylglycerol lysyltransferase C-terminal domain-containing protein</fullName>
    </recommendedName>
</protein>
<dbReference type="Pfam" id="PF09924">
    <property type="entry name" value="LPG_synthase_C"/>
    <property type="match status" value="1"/>
</dbReference>
<evidence type="ECO:0000259" key="1">
    <source>
        <dbReference type="Pfam" id="PF09924"/>
    </source>
</evidence>
<name>A0AA36Y2Z1_9FIRM</name>
<proteinExistence type="predicted"/>
<accession>A0AA36Y2Z1</accession>
<dbReference type="PANTHER" id="PTHR41373">
    <property type="entry name" value="DUF2156 DOMAIN-CONTAINING PROTEIN"/>
    <property type="match status" value="1"/>
</dbReference>
<dbReference type="GeneID" id="86941776"/>
<dbReference type="PANTHER" id="PTHR41373:SF1">
    <property type="entry name" value="PHOSPHATIDYLGLYCEROL LYSYLTRANSFERASE C-TERMINAL DOMAIN-CONTAINING PROTEIN"/>
    <property type="match status" value="1"/>
</dbReference>
<feature type="domain" description="Phosphatidylglycerol lysyltransferase C-terminal" evidence="1">
    <location>
        <begin position="72"/>
        <end position="312"/>
    </location>
</feature>
<dbReference type="InterPro" id="IPR024320">
    <property type="entry name" value="LPG_synthase_C"/>
</dbReference>
<comment type="caution">
    <text evidence="2">The sequence shown here is derived from an EMBL/GenBank/DDBJ whole genome shotgun (WGS) entry which is preliminary data.</text>
</comment>
<dbReference type="AlphaFoldDB" id="A0AA36Y2Z1"/>
<organism evidence="2 3">
    <name type="scientific">Stomatobaculum longum</name>
    <dbReference type="NCBI Taxonomy" id="796942"/>
    <lineage>
        <taxon>Bacteria</taxon>
        <taxon>Bacillati</taxon>
        <taxon>Bacillota</taxon>
        <taxon>Clostridia</taxon>
        <taxon>Lachnospirales</taxon>
        <taxon>Lachnospiraceae</taxon>
        <taxon>Stomatobaculum</taxon>
    </lineage>
</organism>
<dbReference type="PIRSF" id="PIRSF018688">
    <property type="entry name" value="UCP018688"/>
    <property type="match status" value="1"/>
</dbReference>
<dbReference type="Gene3D" id="3.40.630.30">
    <property type="match status" value="1"/>
</dbReference>
<evidence type="ECO:0000313" key="2">
    <source>
        <dbReference type="EMBL" id="EHO15583.1"/>
    </source>
</evidence>
<dbReference type="InterPro" id="IPR016732">
    <property type="entry name" value="UCP018688"/>
</dbReference>
<evidence type="ECO:0000313" key="3">
    <source>
        <dbReference type="Proteomes" id="UP000018466"/>
    </source>
</evidence>
<dbReference type="InterPro" id="IPR016181">
    <property type="entry name" value="Acyl_CoA_acyltransferase"/>
</dbReference>
<reference evidence="2 3" key="1">
    <citation type="submission" date="2011-10" db="EMBL/GenBank/DDBJ databases">
        <title>The Genome Sequence of Lachnospiraceae bacterium ACC2.</title>
        <authorList>
            <consortium name="The Broad Institute Genome Sequencing Platform"/>
            <person name="Earl A."/>
            <person name="Ward D."/>
            <person name="Feldgarden M."/>
            <person name="Gevers D."/>
            <person name="Sizova M."/>
            <person name="Hazen A."/>
            <person name="Epstein S."/>
            <person name="Young S.K."/>
            <person name="Zeng Q."/>
            <person name="Gargeya S."/>
            <person name="Fitzgerald M."/>
            <person name="Haas B."/>
            <person name="Abouelleil A."/>
            <person name="Alvarado L."/>
            <person name="Arachchi H.M."/>
            <person name="Berlin A."/>
            <person name="Brown A."/>
            <person name="Chapman S.B."/>
            <person name="Chen Z."/>
            <person name="Dunbar C."/>
            <person name="Freedman E."/>
            <person name="Gearin G."/>
            <person name="Goldberg J."/>
            <person name="Griggs A."/>
            <person name="Gujja S."/>
            <person name="Heiman D."/>
            <person name="Howarth C."/>
            <person name="Larson L."/>
            <person name="Lui A."/>
            <person name="MacDonald P.J.P."/>
            <person name="Montmayeur A."/>
            <person name="Murphy C."/>
            <person name="Neiman D."/>
            <person name="Pearson M."/>
            <person name="Priest M."/>
            <person name="Roberts A."/>
            <person name="Saif S."/>
            <person name="Shea T."/>
            <person name="Shenoy N."/>
            <person name="Sisk P."/>
            <person name="Stolte C."/>
            <person name="Sykes S."/>
            <person name="Wortman J."/>
            <person name="Nusbaum C."/>
            <person name="Birren B."/>
        </authorList>
    </citation>
    <scope>NUCLEOTIDE SEQUENCE [LARGE SCALE GENOMIC DNA]</scope>
    <source>
        <strain evidence="2 3">ACC2</strain>
    </source>
</reference>